<dbReference type="RefSeq" id="WP_327607524.1">
    <property type="nucleotide sequence ID" value="NZ_JARZFX010000004.1"/>
</dbReference>
<sequence length="53" mass="6128">MENTLTTSELTNLWNTYLGNTRLMSEVAIYGKDTLNLMIKHRFLDHFPLAKGN</sequence>
<keyword evidence="2" id="KW-1185">Reference proteome</keyword>
<evidence type="ECO:0000313" key="2">
    <source>
        <dbReference type="Proteomes" id="UP001335737"/>
    </source>
</evidence>
<gene>
    <name evidence="1" type="ORF">QGM71_10685</name>
</gene>
<comment type="caution">
    <text evidence="1">The sequence shown here is derived from an EMBL/GenBank/DDBJ whole genome shotgun (WGS) entry which is preliminary data.</text>
</comment>
<reference evidence="1 2" key="1">
    <citation type="journal article" date="2024" name="Int. J. Syst. Evol. Microbiol.">
        <title>Virgibacillus tibetensis sp. nov., isolated from salt lake on the Tibetan Plateau of China.</title>
        <authorList>
            <person name="Phurbu D."/>
            <person name="Liu Z.-X."/>
            <person name="Wang R."/>
            <person name="Zheng Y.-Y."/>
            <person name="Liu H.-C."/>
            <person name="Zhou Y.-G."/>
            <person name="Yu Y.-J."/>
            <person name="Li A.-H."/>
        </authorList>
    </citation>
    <scope>NUCLEOTIDE SEQUENCE [LARGE SCALE GENOMIC DNA]</scope>
    <source>
        <strain evidence="1 2">C22-A2</strain>
    </source>
</reference>
<accession>A0ABU6KFU2</accession>
<evidence type="ECO:0000313" key="1">
    <source>
        <dbReference type="EMBL" id="MEC5423956.1"/>
    </source>
</evidence>
<dbReference type="Proteomes" id="UP001335737">
    <property type="component" value="Unassembled WGS sequence"/>
</dbReference>
<organism evidence="1 2">
    <name type="scientific">Virgibacillus tibetensis</name>
    <dbReference type="NCBI Taxonomy" id="3042313"/>
    <lineage>
        <taxon>Bacteria</taxon>
        <taxon>Bacillati</taxon>
        <taxon>Bacillota</taxon>
        <taxon>Bacilli</taxon>
        <taxon>Bacillales</taxon>
        <taxon>Bacillaceae</taxon>
        <taxon>Virgibacillus</taxon>
    </lineage>
</organism>
<proteinExistence type="predicted"/>
<name>A0ABU6KFU2_9BACI</name>
<protein>
    <submittedName>
        <fullName evidence="1">Uncharacterized protein</fullName>
    </submittedName>
</protein>
<dbReference type="EMBL" id="JARZFX010000004">
    <property type="protein sequence ID" value="MEC5423956.1"/>
    <property type="molecule type" value="Genomic_DNA"/>
</dbReference>